<dbReference type="NCBIfam" id="NF041268">
    <property type="entry name" value="capreo_Cph"/>
    <property type="match status" value="1"/>
</dbReference>
<evidence type="ECO:0000313" key="2">
    <source>
        <dbReference type="EMBL" id="AAA92037.1"/>
    </source>
</evidence>
<dbReference type="SMR" id="Q53826"/>
<dbReference type="InterPro" id="IPR011009">
    <property type="entry name" value="Kinase-like_dom_sf"/>
</dbReference>
<dbReference type="PDB" id="7F0F">
    <property type="method" value="X-ray"/>
    <property type="resolution" value="2.10 A"/>
    <property type="chains" value="A=1-281"/>
</dbReference>
<dbReference type="RefSeq" id="WP_358249037.1">
    <property type="nucleotide sequence ID" value="NZ_JBHMCO010000004.1"/>
</dbReference>
<evidence type="ECO:0007829" key="3">
    <source>
        <dbReference type="PDB" id="7F0A"/>
    </source>
</evidence>
<name>Q53826_STRMP</name>
<dbReference type="InterPro" id="IPR002575">
    <property type="entry name" value="Aminoglycoside_PTrfase"/>
</dbReference>
<keyword evidence="3 4" id="KW-0002">3D-structure</keyword>
<dbReference type="PIR" id="JC4558">
    <property type="entry name" value="JC4558"/>
</dbReference>
<gene>
    <name evidence="2" type="primary">cph</name>
</gene>
<proteinExistence type="evidence at protein level"/>
<dbReference type="PANTHER" id="PTHR21310">
    <property type="entry name" value="AMINOGLYCOSIDE PHOSPHOTRANSFERASE-RELATED-RELATED"/>
    <property type="match status" value="1"/>
</dbReference>
<dbReference type="Gene3D" id="3.90.1200.10">
    <property type="match status" value="1"/>
</dbReference>
<dbReference type="PDB" id="7F0B">
    <property type="method" value="X-ray"/>
    <property type="resolution" value="2.14 A"/>
    <property type="chains" value="A=1-281"/>
</dbReference>
<keyword evidence="4" id="KW-0547">Nucleotide-binding</keyword>
<dbReference type="GO" id="GO:0005524">
    <property type="term" value="F:ATP binding"/>
    <property type="evidence" value="ECO:0007669"/>
    <property type="project" value="UniProtKB-KW"/>
</dbReference>
<dbReference type="SUPFAM" id="SSF56112">
    <property type="entry name" value="Protein kinase-like (PK-like)"/>
    <property type="match status" value="1"/>
</dbReference>
<protein>
    <submittedName>
        <fullName evidence="2">Capreomycin phosphotransferase</fullName>
    </submittedName>
</protein>
<accession>Q53826</accession>
<dbReference type="CARD" id="ARO:3007075">
    <property type="molecule name" value="cph"/>
    <property type="mechanism identifier" value="ARO:0001004"/>
    <property type="mechanism name" value="antibiotic inactivation"/>
</dbReference>
<dbReference type="EMBL" id="U13078">
    <property type="protein sequence ID" value="AAA92037.1"/>
    <property type="molecule type" value="Genomic_DNA"/>
</dbReference>
<feature type="domain" description="Aminoglycoside phosphotransferase" evidence="1">
    <location>
        <begin position="36"/>
        <end position="252"/>
    </location>
</feature>
<keyword evidence="4" id="KW-0067">ATP-binding</keyword>
<evidence type="ECO:0007829" key="4">
    <source>
        <dbReference type="PDB" id="7F0B"/>
    </source>
</evidence>
<feature type="binding site" evidence="4">
    <location>
        <position position="92"/>
    </location>
    <ligand>
        <name>ATP</name>
        <dbReference type="ChEBI" id="CHEBI:30616"/>
    </ligand>
</feature>
<dbReference type="Pfam" id="PF01636">
    <property type="entry name" value="APH"/>
    <property type="match status" value="1"/>
</dbReference>
<keyword evidence="2" id="KW-0808">Transferase</keyword>
<feature type="binding site" evidence="4">
    <location>
        <position position="41"/>
    </location>
    <ligand>
        <name>ATP</name>
        <dbReference type="ChEBI" id="CHEBI:30616"/>
    </ligand>
</feature>
<dbReference type="PDB" id="7F0A">
    <property type="method" value="X-ray"/>
    <property type="resolution" value="1.95 A"/>
    <property type="chains" value="A=1-281"/>
</dbReference>
<dbReference type="InterPro" id="IPR051678">
    <property type="entry name" value="AGP_Transferase"/>
</dbReference>
<reference evidence="2" key="1">
    <citation type="journal article" date="1995" name="Gene">
        <title>Analysis of two capreomycin-resistance determinants from Streptomyces capreolus and characterization of the action of their products.</title>
        <authorList>
            <person name="Thiara A.S."/>
            <person name="Cundliffe E."/>
        </authorList>
    </citation>
    <scope>NUCLEOTIDE SEQUENCE</scope>
    <source>
        <strain evidence="2">NCIB9801</strain>
    </source>
</reference>
<organism evidence="2">
    <name type="scientific">Saccharothrix mutabilis subsp. capreolus</name>
    <name type="common">Streptomyces capreolus</name>
    <dbReference type="NCBI Taxonomy" id="66854"/>
    <lineage>
        <taxon>Bacteria</taxon>
        <taxon>Bacillati</taxon>
        <taxon>Actinomycetota</taxon>
        <taxon>Actinomycetes</taxon>
        <taxon>Pseudonocardiales</taxon>
        <taxon>Pseudonocardiaceae</taxon>
        <taxon>Saccharothrix</taxon>
    </lineage>
</organism>
<sequence>MTLSHLVDVVRRAHPDVDLEGAGVHSGQFHDVLIARDRVFRFPKTAGAAAELPGRVAVLTAVDAVELGVGVPVPLSEVRDGGPHGFLVLSRLHGTPLERGDATSPEVIDVVAAEFARVLRAMAGADVEKLRLVLPVADAGRWRGFAGRVRATLFPLMSEDGRARAERELAAAVAMDHVATGLVHGDLGGENVLWQQVEELPRLTGIVDWDEAKVGDPAEDLAAVGASYGPELVERVVALLGAGDLWPRIRAYQGTFALQQALAGAEDGDDEELEDGLTAYR</sequence>
<dbReference type="PDB" id="7F0C">
    <property type="method" value="X-ray"/>
    <property type="resolution" value="2.07 A"/>
    <property type="chains" value="A=1-281"/>
</dbReference>
<feature type="binding site" evidence="4">
    <location>
        <position position="90"/>
    </location>
    <ligand>
        <name>ATP</name>
        <dbReference type="ChEBI" id="CHEBI:30616"/>
    </ligand>
</feature>
<reference evidence="3 4" key="2">
    <citation type="journal article" date="2022" name="ACS Chem. Biol.">
        <title>Dual-Mechanism Confers Self-Resistance to the Antituberculosis Antibiotic Capreomycin.</title>
        <authorList>
            <person name="Pan Y.C."/>
            <person name="Wang Y.L."/>
            <person name="Toh S.I."/>
            <person name="Hsu N.S."/>
            <person name="Lin K.H."/>
            <person name="Xu Z."/>
            <person name="Huang S.C."/>
            <person name="Wu T.K."/>
            <person name="Li T.L."/>
            <person name="Chang C.Y."/>
        </authorList>
    </citation>
    <scope>X-RAY CRYSTALLOGRAPHY (1.95 ANGSTROMS) IN COMPLEX WITH ATP</scope>
</reference>
<dbReference type="GO" id="GO:0016740">
    <property type="term" value="F:transferase activity"/>
    <property type="evidence" value="ECO:0007669"/>
    <property type="project" value="UniProtKB-KW"/>
</dbReference>
<evidence type="ECO:0000259" key="1">
    <source>
        <dbReference type="Pfam" id="PF01636"/>
    </source>
</evidence>
<dbReference type="AlphaFoldDB" id="Q53826"/>